<evidence type="ECO:0000313" key="3">
    <source>
        <dbReference type="Proteomes" id="UP000027192"/>
    </source>
</evidence>
<dbReference type="InterPro" id="IPR016896">
    <property type="entry name" value="DUF2860"/>
</dbReference>
<feature type="chain" id="PRO_5001625854" description="DUF2860 domain-containing protein" evidence="1">
    <location>
        <begin position="21"/>
        <end position="331"/>
    </location>
</feature>
<dbReference type="RefSeq" id="WP_051642196.1">
    <property type="nucleotide sequence ID" value="NZ_JAGSGC010000008.1"/>
</dbReference>
<dbReference type="AlphaFoldDB" id="A0A066RLJ5"/>
<dbReference type="STRING" id="1654360.EA58_18865"/>
<evidence type="ECO:0008006" key="4">
    <source>
        <dbReference type="Google" id="ProtNLM"/>
    </source>
</evidence>
<organism evidence="2 3">
    <name type="scientific">Photobacterium galatheae</name>
    <dbReference type="NCBI Taxonomy" id="1654360"/>
    <lineage>
        <taxon>Bacteria</taxon>
        <taxon>Pseudomonadati</taxon>
        <taxon>Pseudomonadota</taxon>
        <taxon>Gammaproteobacteria</taxon>
        <taxon>Vibrionales</taxon>
        <taxon>Vibrionaceae</taxon>
        <taxon>Photobacterium</taxon>
    </lineage>
</organism>
<dbReference type="Proteomes" id="UP000027192">
    <property type="component" value="Unassembled WGS sequence"/>
</dbReference>
<accession>A0A066RLJ5</accession>
<keyword evidence="1" id="KW-0732">Signal</keyword>
<reference evidence="2 3" key="1">
    <citation type="submission" date="2014-04" db="EMBL/GenBank/DDBJ databases">
        <title>Draft genome sequence of Photobacterium halotolerans S2753: a solonamide, ngercheumicin and holomycin producer.</title>
        <authorList>
            <person name="Machado H.R."/>
            <person name="Gram L."/>
        </authorList>
    </citation>
    <scope>NUCLEOTIDE SEQUENCE [LARGE SCALE GENOMIC DNA]</scope>
    <source>
        <strain evidence="2 3">S2753</strain>
    </source>
</reference>
<gene>
    <name evidence="2" type="ORF">EA58_18865</name>
</gene>
<comment type="caution">
    <text evidence="2">The sequence shown here is derived from an EMBL/GenBank/DDBJ whole genome shotgun (WGS) entry which is preliminary data.</text>
</comment>
<dbReference type="OrthoDB" id="6199337at2"/>
<dbReference type="EMBL" id="JMIB01000038">
    <property type="protein sequence ID" value="KDM90006.1"/>
    <property type="molecule type" value="Genomic_DNA"/>
</dbReference>
<sequence>MKQPMIALFVAGLLSGHVLANGPDSKRPGWSGEISLNGFAIHQRSQFNTHDENAVTEDLNNSGKTTDDTEIAPLGRLQYTLPSGQTQFFIGQSQDQVAEGQLQAELGVTQVFPALGELTLAYFPKLPGLNETWEDPFLTGVARQTTDVTTHGGRLAFTASAIPLTLRYGFVDYQLDGEDLSGQSLMLSDAQRQQLQRESRFRQGSAELLMPVNRVLSLVPRLIYTERNADGAANDFTALGYQLGINLNYHRHGFYTTFQYSDEDYDGINPVFGKKRDTTRLNATLVYVYQGLLGNENLGLNVLGGLEKSNSDIKFYETDSHFISAGISYRF</sequence>
<evidence type="ECO:0000313" key="2">
    <source>
        <dbReference type="EMBL" id="KDM90006.1"/>
    </source>
</evidence>
<protein>
    <recommendedName>
        <fullName evidence="4">DUF2860 domain-containing protein</fullName>
    </recommendedName>
</protein>
<keyword evidence="3" id="KW-1185">Reference proteome</keyword>
<feature type="signal peptide" evidence="1">
    <location>
        <begin position="1"/>
        <end position="20"/>
    </location>
</feature>
<evidence type="ECO:0000256" key="1">
    <source>
        <dbReference type="SAM" id="SignalP"/>
    </source>
</evidence>
<name>A0A066RLJ5_9GAMM</name>
<dbReference type="Pfam" id="PF11059">
    <property type="entry name" value="DUF2860"/>
    <property type="match status" value="1"/>
</dbReference>
<proteinExistence type="predicted"/>
<dbReference type="PIRSF" id="PIRSF028696">
    <property type="entry name" value="UCP028696"/>
    <property type="match status" value="1"/>
</dbReference>